<keyword evidence="2" id="KW-0170">Cobalt</keyword>
<dbReference type="PIRSF" id="PIRSF033579">
    <property type="entry name" value="Anaer_Co_chel"/>
    <property type="match status" value="1"/>
</dbReference>
<feature type="signal peptide" evidence="3">
    <location>
        <begin position="1"/>
        <end position="19"/>
    </location>
</feature>
<dbReference type="EMBL" id="CP001968">
    <property type="protein sequence ID" value="ADD66969.1"/>
    <property type="molecule type" value="Genomic_DNA"/>
</dbReference>
<feature type="chain" id="PRO_5003057592" evidence="3">
    <location>
        <begin position="20"/>
        <end position="319"/>
    </location>
</feature>
<evidence type="ECO:0000256" key="1">
    <source>
        <dbReference type="PIRSR" id="PIRSR033579-1"/>
    </source>
</evidence>
<dbReference type="RefSeq" id="WP_013009517.1">
    <property type="nucleotide sequence ID" value="NC_013943.1"/>
</dbReference>
<dbReference type="PaxDb" id="522772-Dacet_0164"/>
<organism evidence="4 5">
    <name type="scientific">Denitrovibrio acetiphilus (strain DSM 12809 / NBRC 114555 / N2460)</name>
    <dbReference type="NCBI Taxonomy" id="522772"/>
    <lineage>
        <taxon>Bacteria</taxon>
        <taxon>Pseudomonadati</taxon>
        <taxon>Deferribacterota</taxon>
        <taxon>Deferribacteres</taxon>
        <taxon>Deferribacterales</taxon>
        <taxon>Geovibrionaceae</taxon>
        <taxon>Denitrovibrio</taxon>
    </lineage>
</organism>
<dbReference type="KEGG" id="dap:Dacet_0164"/>
<feature type="binding site" evidence="2">
    <location>
        <position position="262"/>
    </location>
    <ligand>
        <name>Co(2+)</name>
        <dbReference type="ChEBI" id="CHEBI:48828"/>
    </ligand>
</feature>
<evidence type="ECO:0000313" key="5">
    <source>
        <dbReference type="Proteomes" id="UP000002012"/>
    </source>
</evidence>
<proteinExistence type="predicted"/>
<dbReference type="GO" id="GO:0016852">
    <property type="term" value="F:sirohydrochlorin cobaltochelatase activity"/>
    <property type="evidence" value="ECO:0007669"/>
    <property type="project" value="UniProtKB-EC"/>
</dbReference>
<name>D4H1Z2_DENA2</name>
<protein>
    <submittedName>
        <fullName evidence="4">Sirohydrochlorin cobaltochelatase</fullName>
        <ecNumber evidence="4">4.99.1.3</ecNumber>
    </submittedName>
</protein>
<accession>D4H1Z2</accession>
<evidence type="ECO:0000313" key="4">
    <source>
        <dbReference type="EMBL" id="ADD66969.1"/>
    </source>
</evidence>
<dbReference type="InParanoid" id="D4H1Z2"/>
<dbReference type="Proteomes" id="UP000002012">
    <property type="component" value="Chromosome"/>
</dbReference>
<keyword evidence="5" id="KW-1185">Reference proteome</keyword>
<dbReference type="InterPro" id="IPR010388">
    <property type="entry name" value="Anaerobic_Co-chelatase"/>
</dbReference>
<evidence type="ECO:0000256" key="2">
    <source>
        <dbReference type="PIRSR" id="PIRSR033579-3"/>
    </source>
</evidence>
<evidence type="ECO:0000256" key="3">
    <source>
        <dbReference type="SAM" id="SignalP"/>
    </source>
</evidence>
<dbReference type="Pfam" id="PF06180">
    <property type="entry name" value="CbiK"/>
    <property type="match status" value="1"/>
</dbReference>
<dbReference type="AlphaFoldDB" id="D4H1Z2"/>
<dbReference type="eggNOG" id="COG4822">
    <property type="taxonomic scope" value="Bacteria"/>
</dbReference>
<dbReference type="GO" id="GO:0046872">
    <property type="term" value="F:metal ion binding"/>
    <property type="evidence" value="ECO:0007669"/>
    <property type="project" value="UniProtKB-KW"/>
</dbReference>
<dbReference type="EC" id="4.99.1.3" evidence="4"/>
<keyword evidence="3" id="KW-0732">Signal</keyword>
<keyword evidence="2" id="KW-0479">Metal-binding</keyword>
<keyword evidence="4" id="KW-0456">Lyase</keyword>
<sequence precursor="true">MRILSLVVLTLLLSGVVYASGDGHMKEEKSAIVITAFGTSYESTLNSILAIVKDTEKEFPQTPVRLAFTSNIIRKIWNQRDMDEDYKKEHPEVPAQLYKVKNVLGAVADLQNEGYRNIVVQSTHVANGEEFQDLESYVNGLRSIHTIKEKFQPFNAIALGKPLTGTTSHAEDVEILAKTLGDDIKQAEKEGAALVYMGHGNEHMAQGVYYELEIVMNRMYDVPVAVGLVEGLPDLDTVLDKLKNAGTKKVLLKPLMIVAGDHANNDMAGDEDDAWKTILTKAGYDVDPVLEGLGDKAGIRKIFIKHIQEAAAQVGIALK</sequence>
<reference evidence="4 5" key="1">
    <citation type="journal article" date="2010" name="Stand. Genomic Sci.">
        <title>Complete genome sequence of Denitrovibrio acetiphilus type strain (N2460).</title>
        <authorList>
            <person name="Kiss H."/>
            <person name="Lang E."/>
            <person name="Lapidus A."/>
            <person name="Copeland A."/>
            <person name="Nolan M."/>
            <person name="Glavina Del Rio T."/>
            <person name="Chen F."/>
            <person name="Lucas S."/>
            <person name="Tice H."/>
            <person name="Cheng J.F."/>
            <person name="Han C."/>
            <person name="Goodwin L."/>
            <person name="Pitluck S."/>
            <person name="Liolios K."/>
            <person name="Pati A."/>
            <person name="Ivanova N."/>
            <person name="Mavromatis K."/>
            <person name="Chen A."/>
            <person name="Palaniappan K."/>
            <person name="Land M."/>
            <person name="Hauser L."/>
            <person name="Chang Y.J."/>
            <person name="Jeffries C.D."/>
            <person name="Detter J.C."/>
            <person name="Brettin T."/>
            <person name="Spring S."/>
            <person name="Rohde M."/>
            <person name="Goker M."/>
            <person name="Woyke T."/>
            <person name="Bristow J."/>
            <person name="Eisen J.A."/>
            <person name="Markowitz V."/>
            <person name="Hugenholtz P."/>
            <person name="Kyrpides N.C."/>
            <person name="Klenk H.P."/>
        </authorList>
    </citation>
    <scope>NUCLEOTIDE SEQUENCE [LARGE SCALE GENOMIC DNA]</scope>
    <source>
        <strain evidence="5">DSM 12809 / NBRC 114555 / N2460</strain>
    </source>
</reference>
<dbReference type="GO" id="GO:0019251">
    <property type="term" value="P:anaerobic cobalamin biosynthetic process"/>
    <property type="evidence" value="ECO:0007669"/>
    <property type="project" value="InterPro"/>
</dbReference>
<dbReference type="HOGENOM" id="CLU_036584_1_1_0"/>
<feature type="active site" description="Proton acceptor" evidence="1">
    <location>
        <position position="199"/>
    </location>
</feature>
<feature type="binding site" evidence="2">
    <location>
        <position position="230"/>
    </location>
    <ligand>
        <name>Co(2+)</name>
        <dbReference type="ChEBI" id="CHEBI:48828"/>
    </ligand>
</feature>
<dbReference type="Gene3D" id="3.40.50.1400">
    <property type="match status" value="2"/>
</dbReference>
<gene>
    <name evidence="4" type="ordered locus">Dacet_0164</name>
</gene>
<dbReference type="STRING" id="522772.Dacet_0164"/>
<dbReference type="CDD" id="cd03413">
    <property type="entry name" value="CbiK_C"/>
    <property type="match status" value="1"/>
</dbReference>
<dbReference type="SUPFAM" id="SSF53800">
    <property type="entry name" value="Chelatase"/>
    <property type="match status" value="1"/>
</dbReference>
<feature type="binding site" evidence="2">
    <location>
        <position position="199"/>
    </location>
    <ligand>
        <name>Co(2+)</name>
        <dbReference type="ChEBI" id="CHEBI:48828"/>
    </ligand>
</feature>